<dbReference type="EMBL" id="JALJOT010000004">
    <property type="protein sequence ID" value="KAK9915743.1"/>
    <property type="molecule type" value="Genomic_DNA"/>
</dbReference>
<comment type="domain">
    <text evidence="7">The HXXXXD motif is essential for acyltransferase activity and may constitute the binding site for the phosphate moiety of the glycerol-3-phosphate.</text>
</comment>
<keyword evidence="6 7" id="KW-0012">Acyltransferase</keyword>
<feature type="transmembrane region" description="Helical" evidence="8">
    <location>
        <begin position="478"/>
        <end position="499"/>
    </location>
</feature>
<keyword evidence="11" id="KW-1185">Reference proteome</keyword>
<comment type="pathway">
    <text evidence="1">Lipid metabolism.</text>
</comment>
<evidence type="ECO:0000256" key="1">
    <source>
        <dbReference type="ARBA" id="ARBA00005189"/>
    </source>
</evidence>
<dbReference type="InterPro" id="IPR004552">
    <property type="entry name" value="AGP_acyltrans"/>
</dbReference>
<keyword evidence="4 7" id="KW-0808">Transferase</keyword>
<sequence>MQKSDVESELIGILLSWISACQGQVLRAGLLQLHFMLHLSQVVKYFSTAGAVAAPFADAGAGPGSGSASRLKDILASVKGFIFYTTTFLLALPLFVIMLLLAPFVEFFDKHRRLAQHFVNNIWAKVSTLPYYGVEIVGKENLPPADTPAVYVSNHQSFLDIFTLFHLDRPFKFVSKTSNFFIPIVGWSMFLTGHIKLNRIDKRSQIKCLGDCKDLLAKGASVLFFPEGTRSKDGKMAEFKKGAFSVASKAKVPIVPVTLLGTGHLMPNGQEGRMYNGRVRMIVHPPIAPGSPDATMEEARRQIASALPAWAKNGPLHTFWSRGLLGSGGHPALAAAAVVILPQLNGQGIGELLARNYVFKAGFCAWLFAQTAKIFTRRLKKGVWDIRAIVDSGGMPSSHSALCTAVTTAVGLEFGLASSLFAVSLCFTLITMYDATGVRYHSGKQAEVLNILVDDVMQGHPVSEQRLKEVLGHNPLEVIAGSILGVIVGMLTPVPSAVVL</sequence>
<dbReference type="Proteomes" id="UP001491310">
    <property type="component" value="Unassembled WGS sequence"/>
</dbReference>
<dbReference type="InterPro" id="IPR002123">
    <property type="entry name" value="Plipid/glycerol_acylTrfase"/>
</dbReference>
<comment type="caution">
    <text evidence="10">The sequence shown here is derived from an EMBL/GenBank/DDBJ whole genome shotgun (WGS) entry which is preliminary data.</text>
</comment>
<dbReference type="SUPFAM" id="SSF69593">
    <property type="entry name" value="Glycerol-3-phosphate (1)-acyltransferase"/>
    <property type="match status" value="1"/>
</dbReference>
<dbReference type="InterPro" id="IPR003832">
    <property type="entry name" value="DUF212"/>
</dbReference>
<name>A0ABR2YVA5_9CHLO</name>
<proteinExistence type="inferred from homology"/>
<dbReference type="NCBIfam" id="TIGR00530">
    <property type="entry name" value="AGP_acyltrn"/>
    <property type="match status" value="1"/>
</dbReference>
<feature type="domain" description="Phospholipid/glycerol acyltransferase" evidence="9">
    <location>
        <begin position="149"/>
        <end position="262"/>
    </location>
</feature>
<organism evidence="10 11">
    <name type="scientific">Coccomyxa subellipsoidea</name>
    <dbReference type="NCBI Taxonomy" id="248742"/>
    <lineage>
        <taxon>Eukaryota</taxon>
        <taxon>Viridiplantae</taxon>
        <taxon>Chlorophyta</taxon>
        <taxon>core chlorophytes</taxon>
        <taxon>Trebouxiophyceae</taxon>
        <taxon>Trebouxiophyceae incertae sedis</taxon>
        <taxon>Coccomyxaceae</taxon>
        <taxon>Coccomyxa</taxon>
    </lineage>
</organism>
<dbReference type="InterPro" id="IPR036938">
    <property type="entry name" value="PAP2/HPO_sf"/>
</dbReference>
<comment type="similarity">
    <text evidence="2 7">Belongs to the 1-acyl-sn-glycerol-3-phosphate acyltransferase family.</text>
</comment>
<evidence type="ECO:0000256" key="5">
    <source>
        <dbReference type="ARBA" id="ARBA00023098"/>
    </source>
</evidence>
<dbReference type="EC" id="2.3.1.51" evidence="7"/>
<evidence type="ECO:0000313" key="11">
    <source>
        <dbReference type="Proteomes" id="UP001491310"/>
    </source>
</evidence>
<dbReference type="PANTHER" id="PTHR10434:SF64">
    <property type="entry name" value="1-ACYL-SN-GLYCEROL-3-PHOSPHATE ACYLTRANSFERASE-RELATED"/>
    <property type="match status" value="1"/>
</dbReference>
<keyword evidence="8" id="KW-1133">Transmembrane helix</keyword>
<feature type="transmembrane region" description="Helical" evidence="8">
    <location>
        <begin position="414"/>
        <end position="433"/>
    </location>
</feature>
<accession>A0ABR2YVA5</accession>
<evidence type="ECO:0000313" key="10">
    <source>
        <dbReference type="EMBL" id="KAK9915743.1"/>
    </source>
</evidence>
<evidence type="ECO:0000256" key="3">
    <source>
        <dbReference type="ARBA" id="ARBA00022516"/>
    </source>
</evidence>
<evidence type="ECO:0000256" key="4">
    <source>
        <dbReference type="ARBA" id="ARBA00022679"/>
    </source>
</evidence>
<evidence type="ECO:0000256" key="7">
    <source>
        <dbReference type="RuleBase" id="RU361267"/>
    </source>
</evidence>
<dbReference type="CDD" id="cd07989">
    <property type="entry name" value="LPLAT_AGPAT-like"/>
    <property type="match status" value="1"/>
</dbReference>
<keyword evidence="7" id="KW-0594">Phospholipid biosynthesis</keyword>
<evidence type="ECO:0000256" key="6">
    <source>
        <dbReference type="ARBA" id="ARBA00023315"/>
    </source>
</evidence>
<reference evidence="10 11" key="1">
    <citation type="journal article" date="2024" name="Nat. Commun.">
        <title>Phylogenomics reveals the evolutionary origins of lichenization in chlorophyte algae.</title>
        <authorList>
            <person name="Puginier C."/>
            <person name="Libourel C."/>
            <person name="Otte J."/>
            <person name="Skaloud P."/>
            <person name="Haon M."/>
            <person name="Grisel S."/>
            <person name="Petersen M."/>
            <person name="Berrin J.G."/>
            <person name="Delaux P.M."/>
            <person name="Dal Grande F."/>
            <person name="Keller J."/>
        </authorList>
    </citation>
    <scope>NUCLEOTIDE SEQUENCE [LARGE SCALE GENOMIC DNA]</scope>
    <source>
        <strain evidence="10 11">SAG 216-7</strain>
    </source>
</reference>
<feature type="transmembrane region" description="Helical" evidence="8">
    <location>
        <begin position="81"/>
        <end position="105"/>
    </location>
</feature>
<dbReference type="PANTHER" id="PTHR10434">
    <property type="entry name" value="1-ACYL-SN-GLYCEROL-3-PHOSPHATE ACYLTRANSFERASE"/>
    <property type="match status" value="1"/>
</dbReference>
<dbReference type="Pfam" id="PF02681">
    <property type="entry name" value="DUF212"/>
    <property type="match status" value="1"/>
</dbReference>
<keyword evidence="5 7" id="KW-0443">Lipid metabolism</keyword>
<keyword evidence="7" id="KW-1208">Phospholipid metabolism</keyword>
<evidence type="ECO:0000256" key="8">
    <source>
        <dbReference type="SAM" id="Phobius"/>
    </source>
</evidence>
<comment type="catalytic activity">
    <reaction evidence="7">
        <text>a 1-acyl-sn-glycero-3-phosphate + an acyl-CoA = a 1,2-diacyl-sn-glycero-3-phosphate + CoA</text>
        <dbReference type="Rhea" id="RHEA:19709"/>
        <dbReference type="ChEBI" id="CHEBI:57287"/>
        <dbReference type="ChEBI" id="CHEBI:57970"/>
        <dbReference type="ChEBI" id="CHEBI:58342"/>
        <dbReference type="ChEBI" id="CHEBI:58608"/>
        <dbReference type="EC" id="2.3.1.51"/>
    </reaction>
</comment>
<dbReference type="PROSITE" id="PS51257">
    <property type="entry name" value="PROKAR_LIPOPROTEIN"/>
    <property type="match status" value="1"/>
</dbReference>
<dbReference type="Pfam" id="PF01553">
    <property type="entry name" value="Acyltransferase"/>
    <property type="match status" value="1"/>
</dbReference>
<evidence type="ECO:0000256" key="2">
    <source>
        <dbReference type="ARBA" id="ARBA00008655"/>
    </source>
</evidence>
<keyword evidence="8" id="KW-0472">Membrane</keyword>
<dbReference type="SUPFAM" id="SSF48317">
    <property type="entry name" value="Acid phosphatase/Vanadium-dependent haloperoxidase"/>
    <property type="match status" value="1"/>
</dbReference>
<keyword evidence="8" id="KW-0812">Transmembrane</keyword>
<dbReference type="SMART" id="SM00563">
    <property type="entry name" value="PlsC"/>
    <property type="match status" value="1"/>
</dbReference>
<protein>
    <recommendedName>
        <fullName evidence="7">1-acyl-sn-glycerol-3-phosphate acyltransferase</fullName>
        <ecNumber evidence="7">2.3.1.51</ecNumber>
    </recommendedName>
</protein>
<gene>
    <name evidence="10" type="ORF">WJX75_003461</name>
</gene>
<keyword evidence="3 7" id="KW-0444">Lipid biosynthesis</keyword>
<evidence type="ECO:0000259" key="9">
    <source>
        <dbReference type="SMART" id="SM00563"/>
    </source>
</evidence>